<proteinExistence type="predicted"/>
<evidence type="ECO:0000256" key="1">
    <source>
        <dbReference type="SAM" id="MobiDB-lite"/>
    </source>
</evidence>
<organism evidence="2 4">
    <name type="scientific">Rotaria magnacalcarata</name>
    <dbReference type="NCBI Taxonomy" id="392030"/>
    <lineage>
        <taxon>Eukaryota</taxon>
        <taxon>Metazoa</taxon>
        <taxon>Spiralia</taxon>
        <taxon>Gnathifera</taxon>
        <taxon>Rotifera</taxon>
        <taxon>Eurotatoria</taxon>
        <taxon>Bdelloidea</taxon>
        <taxon>Philodinida</taxon>
        <taxon>Philodinidae</taxon>
        <taxon>Rotaria</taxon>
    </lineage>
</organism>
<feature type="region of interest" description="Disordered" evidence="1">
    <location>
        <begin position="1"/>
        <end position="37"/>
    </location>
</feature>
<dbReference type="Proteomes" id="UP000663866">
    <property type="component" value="Unassembled WGS sequence"/>
</dbReference>
<comment type="caution">
    <text evidence="2">The sequence shown here is derived from an EMBL/GenBank/DDBJ whole genome shotgun (WGS) entry which is preliminary data.</text>
</comment>
<feature type="compositionally biased region" description="Gly residues" evidence="1">
    <location>
        <begin position="1"/>
        <end position="13"/>
    </location>
</feature>
<name>A0A821J6N7_9BILA</name>
<keyword evidence="4" id="KW-1185">Reference proteome</keyword>
<protein>
    <submittedName>
        <fullName evidence="2">Uncharacterized protein</fullName>
    </submittedName>
</protein>
<evidence type="ECO:0000313" key="3">
    <source>
        <dbReference type="EMBL" id="CAF4721257.1"/>
    </source>
</evidence>
<dbReference type="EMBL" id="CAJOBG010105853">
    <property type="protein sequence ID" value="CAF4721257.1"/>
    <property type="molecule type" value="Genomic_DNA"/>
</dbReference>
<gene>
    <name evidence="2" type="ORF">OVN521_LOCUS48895</name>
    <name evidence="3" type="ORF">OVN521_LOCUS49085</name>
</gene>
<reference evidence="2" key="1">
    <citation type="submission" date="2021-02" db="EMBL/GenBank/DDBJ databases">
        <authorList>
            <person name="Nowell W R."/>
        </authorList>
    </citation>
    <scope>NUCLEOTIDE SEQUENCE</scope>
</reference>
<feature type="non-terminal residue" evidence="2">
    <location>
        <position position="1"/>
    </location>
</feature>
<dbReference type="EMBL" id="CAJOBG010104312">
    <property type="protein sequence ID" value="CAF4715618.1"/>
    <property type="molecule type" value="Genomic_DNA"/>
</dbReference>
<dbReference type="AlphaFoldDB" id="A0A821J6N7"/>
<evidence type="ECO:0000313" key="4">
    <source>
        <dbReference type="Proteomes" id="UP000663866"/>
    </source>
</evidence>
<accession>A0A821J6N7</accession>
<evidence type="ECO:0000313" key="2">
    <source>
        <dbReference type="EMBL" id="CAF4715618.1"/>
    </source>
</evidence>
<sequence>TIYITGGEGGAHGGAPHAGSGGGKQGKNTGPTIEEVD</sequence>